<organism evidence="1 2">
    <name type="scientific">Trichinella britovi</name>
    <name type="common">Parasitic roundworm</name>
    <dbReference type="NCBI Taxonomy" id="45882"/>
    <lineage>
        <taxon>Eukaryota</taxon>
        <taxon>Metazoa</taxon>
        <taxon>Ecdysozoa</taxon>
        <taxon>Nematoda</taxon>
        <taxon>Enoplea</taxon>
        <taxon>Dorylaimia</taxon>
        <taxon>Trichinellida</taxon>
        <taxon>Trichinellidae</taxon>
        <taxon>Trichinella</taxon>
    </lineage>
</organism>
<reference evidence="1 2" key="1">
    <citation type="submission" date="2015-01" db="EMBL/GenBank/DDBJ databases">
        <title>Evolution of Trichinella species and genotypes.</title>
        <authorList>
            <person name="Korhonen P.K."/>
            <person name="Edoardo P."/>
            <person name="Giuseppe L.R."/>
            <person name="Gasser R.B."/>
        </authorList>
    </citation>
    <scope>NUCLEOTIDE SEQUENCE [LARGE SCALE GENOMIC DNA]</scope>
    <source>
        <strain evidence="1">ISS120</strain>
    </source>
</reference>
<dbReference type="Proteomes" id="UP000054653">
    <property type="component" value="Unassembled WGS sequence"/>
</dbReference>
<dbReference type="EMBL" id="JYDI01004399">
    <property type="protein sequence ID" value="KRY06633.1"/>
    <property type="molecule type" value="Genomic_DNA"/>
</dbReference>
<comment type="caution">
    <text evidence="1">The sequence shown here is derived from an EMBL/GenBank/DDBJ whole genome shotgun (WGS) entry which is preliminary data.</text>
</comment>
<evidence type="ECO:0000313" key="2">
    <source>
        <dbReference type="Proteomes" id="UP000054653"/>
    </source>
</evidence>
<evidence type="ECO:0000313" key="1">
    <source>
        <dbReference type="EMBL" id="KRY06633.1"/>
    </source>
</evidence>
<protein>
    <submittedName>
        <fullName evidence="1">Uncharacterized protein</fullName>
    </submittedName>
</protein>
<gene>
    <name evidence="1" type="ORF">T03_2514</name>
</gene>
<accession>A0A0V0Z285</accession>
<name>A0A0V0Z285_TRIBR</name>
<keyword evidence="2" id="KW-1185">Reference proteome</keyword>
<proteinExistence type="predicted"/>
<dbReference type="AlphaFoldDB" id="A0A0V0Z285"/>
<sequence>MNSFYHCCGIEYPVEYDEHAKRLARYRKARERNPEGQRKLSCSFHYRN</sequence>